<proteinExistence type="inferred from homology"/>
<feature type="domain" description="Protein kinase" evidence="13">
    <location>
        <begin position="487"/>
        <end position="910"/>
    </location>
</feature>
<keyword evidence="11" id="KW-0175">Coiled coil</keyword>
<dbReference type="Gene3D" id="3.30.930.10">
    <property type="entry name" value="Bira Bifunctional Protein, Domain 2"/>
    <property type="match status" value="1"/>
</dbReference>
<evidence type="ECO:0000256" key="9">
    <source>
        <dbReference type="ARBA" id="ARBA00048679"/>
    </source>
</evidence>
<dbReference type="PIRSF" id="PIRSF000660">
    <property type="entry name" value="Ser/Thr_PK_GCN2"/>
    <property type="match status" value="1"/>
</dbReference>
<dbReference type="Gene3D" id="3.30.200.20">
    <property type="entry name" value="Phosphorylase Kinase, domain 1"/>
    <property type="match status" value="1"/>
</dbReference>
<dbReference type="PANTHER" id="PTHR11042">
    <property type="entry name" value="EUKARYOTIC TRANSLATION INITIATION FACTOR 2-ALPHA KINASE EIF2-ALPHA KINASE -RELATED"/>
    <property type="match status" value="1"/>
</dbReference>
<reference evidence="15 16" key="1">
    <citation type="submission" date="2023-08" db="EMBL/GenBank/DDBJ databases">
        <title>A Necator americanus chromosomal reference genome.</title>
        <authorList>
            <person name="Ilik V."/>
            <person name="Petrzelkova K.J."/>
            <person name="Pardy F."/>
            <person name="Fuh T."/>
            <person name="Niatou-Singa F.S."/>
            <person name="Gouil Q."/>
            <person name="Baker L."/>
            <person name="Ritchie M.E."/>
            <person name="Jex A.R."/>
            <person name="Gazzola D."/>
            <person name="Li H."/>
            <person name="Toshio Fujiwara R."/>
            <person name="Zhan B."/>
            <person name="Aroian R.V."/>
            <person name="Pafco B."/>
            <person name="Schwarz E.M."/>
        </authorList>
    </citation>
    <scope>NUCLEOTIDE SEQUENCE [LARGE SCALE GENOMIC DNA]</scope>
    <source>
        <strain evidence="15 16">Aroian</strain>
        <tissue evidence="15">Whole animal</tissue>
    </source>
</reference>
<dbReference type="SUPFAM" id="SSF55681">
    <property type="entry name" value="Class II aaRS and biotin synthetases"/>
    <property type="match status" value="1"/>
</dbReference>
<comment type="caution">
    <text evidence="15">The sequence shown here is derived from an EMBL/GenBank/DDBJ whole genome shotgun (WGS) entry which is preliminary data.</text>
</comment>
<keyword evidence="16" id="KW-1185">Reference proteome</keyword>
<protein>
    <recommendedName>
        <fullName evidence="1">non-specific serine/threonine protein kinase</fullName>
        <ecNumber evidence="1">2.7.11.1</ecNumber>
    </recommendedName>
</protein>
<comment type="catalytic activity">
    <reaction evidence="9">
        <text>L-seryl-[protein] + ATP = O-phospho-L-seryl-[protein] + ADP + H(+)</text>
        <dbReference type="Rhea" id="RHEA:17989"/>
        <dbReference type="Rhea" id="RHEA-COMP:9863"/>
        <dbReference type="Rhea" id="RHEA-COMP:11604"/>
        <dbReference type="ChEBI" id="CHEBI:15378"/>
        <dbReference type="ChEBI" id="CHEBI:29999"/>
        <dbReference type="ChEBI" id="CHEBI:30616"/>
        <dbReference type="ChEBI" id="CHEBI:83421"/>
        <dbReference type="ChEBI" id="CHEBI:456216"/>
        <dbReference type="EC" id="2.7.11.1"/>
    </reaction>
</comment>
<keyword evidence="3" id="KW-0808">Transferase</keyword>
<evidence type="ECO:0000256" key="2">
    <source>
        <dbReference type="ARBA" id="ARBA00022527"/>
    </source>
</evidence>
<feature type="domain" description="RWD" evidence="14">
    <location>
        <begin position="12"/>
        <end position="124"/>
    </location>
</feature>
<dbReference type="InterPro" id="IPR045864">
    <property type="entry name" value="aa-tRNA-synth_II/BPL/LPL"/>
</dbReference>
<evidence type="ECO:0000256" key="8">
    <source>
        <dbReference type="ARBA" id="ARBA00047899"/>
    </source>
</evidence>
<sequence length="1545" mass="174130">MGDSWTRQAQLDEKLALESIFGNDAVFPRMAWKVWKPLQVTIHLEPHHTGEEASQTFVSLDLHAECPESYPNSVPSLSVKNSKGLSQDDIKELLVVLNRRCNELIGTSMILDLCDVVSSFLYERNKPPLGSFHDVMLRHKENRDSLLEEEKACSEAREKEAVAEELERQQLEAEWRSEVLQTESADEKDVQTKSTTSVIGGREITASSLSITRPHHTFCREWFGCDHGQLLLISEYKFNSSGCKNTPTNIKDPKYVTLMRKLEEIDNLRHSISNLLKDEQTLLPYHFVAMDKVSLSPKFFNVTVYVAQKVEDDEKCFIECADSIRKENFLRRLSTSAVCALRCLHDHKLAHGCVDIHSLWCGKSSLRFSDYCLKRRLLSLCEYFKYYTGNLEHYNPADEKSKRTHDLRDLASLLKEIMTNKAFVDGEESLEELKSFISTCESAQNIEELINHQYFNHGGAVVFDSYSSSNSHHFAIQQKDSRLMKDFIIQKYLGKGAFGEVVQARNKLDWCDYAVKCITLDPMDDPLTRRITREAKLFSKLNHPNVVRYFNAWIETVTTAHTKRSTFSPAKSSIFSAERIKKFEVEDDSLLATRLRNLEVAAGGLLVDANEWTASCRGPEPPSSSDDSSDGESCDSNRFAPPTYSNSDSVSVLFENEKISGGSSSSSAIKPADSSPDKEESPPMPSALSSTDRRASGFPLRVLYIQMEYCDGGTLRDWIEDGDLRGNPRLIWRLFAEILTGLDYIHRQGMIHRDIKPMNILLDSEGHIKIGDFGLATRDLFLKKTQTTACVSASVGIEQALLTKDIGTEMYMAPELSDIKNSEPYTAKIDVYSTGIVLFEMCNPPFSTKMGRQRIIADLKKSMIFPENFGEGFSAVQAKHVRHLIEWMLKPDPTERPTAEQLLRDDHVPLVDIEDKQFKKIFTQAQKTRNRLYHWMVNALGKEVLPAARAYCYDQGICKEKFTCSRDIYVARLMDELASILRMHAFVPLNTHLLVPQSKIALDSCKSMYSKPAAMVDPHGYVTMLPMDLRQNFVRLCARNSINRIKRYVFDRVYANKDTNEDVHPSEEWECSVDCVGLATSASTLSADLLTVVSEIPYKILPEYKCTLSIGHMSLIEAALIHAGIKNEKKEIVLESMQSRELNFMPIPVSKVIESVGDLVGDSKSRCFLAALPKAFPISVFKDKCKSLLHSRNSKVKDAANVAISEMEQIAELLAHASNAKNIDIVFDGTIVYRPSTFADGIVFDLSCTLPSTRKRGTVDLTVLAGGRYDSLLKNELHPQDIRPAHSLCLVGLSISLNVLADIRRKLSNESPIVCDALVCSYSKPLLVEKFELANLLRDSGVRTDIMHEPVSSVPEILEHCVRSNIENLLVVFGPSEVLVMNNAIDHGKMTFTAAVDRLKKKTDEPIHRNQLPAVPPSPATFANCIVVYATVERPALNTKKKIENQIRVGLTNTFSQFSSSEKITLLVTSLPGDLIRSVATSINKGMTLDELIRVFDTICKSSKRSKEDMECLYEHMKKIFAIDRKTRSSVIIYRMQDGFFKVIN</sequence>
<dbReference type="Gene3D" id="1.10.510.10">
    <property type="entry name" value="Transferase(Phosphotransferase) domain 1"/>
    <property type="match status" value="1"/>
</dbReference>
<dbReference type="EMBL" id="JAVFWL010000006">
    <property type="protein sequence ID" value="KAK6760446.1"/>
    <property type="molecule type" value="Genomic_DNA"/>
</dbReference>
<dbReference type="InterPro" id="IPR017441">
    <property type="entry name" value="Protein_kinase_ATP_BS"/>
</dbReference>
<dbReference type="SMART" id="SM00220">
    <property type="entry name" value="S_TKc"/>
    <property type="match status" value="1"/>
</dbReference>
<keyword evidence="2" id="KW-0723">Serine/threonine-protein kinase</keyword>
<evidence type="ECO:0000256" key="12">
    <source>
        <dbReference type="SAM" id="MobiDB-lite"/>
    </source>
</evidence>
<dbReference type="PROSITE" id="PS00108">
    <property type="entry name" value="PROTEIN_KINASE_ST"/>
    <property type="match status" value="1"/>
</dbReference>
<evidence type="ECO:0000259" key="13">
    <source>
        <dbReference type="PROSITE" id="PS50011"/>
    </source>
</evidence>
<dbReference type="EC" id="2.7.11.1" evidence="1"/>
<evidence type="ECO:0000313" key="16">
    <source>
        <dbReference type="Proteomes" id="UP001303046"/>
    </source>
</evidence>
<keyword evidence="6 10" id="KW-0067">ATP-binding</keyword>
<dbReference type="Gene3D" id="3.40.50.800">
    <property type="entry name" value="Anticodon-binding domain"/>
    <property type="match status" value="1"/>
</dbReference>
<dbReference type="PROSITE" id="PS00107">
    <property type="entry name" value="PROTEIN_KINASE_ATP"/>
    <property type="match status" value="1"/>
</dbReference>
<dbReference type="InterPro" id="IPR000719">
    <property type="entry name" value="Prot_kinase_dom"/>
</dbReference>
<evidence type="ECO:0000313" key="15">
    <source>
        <dbReference type="EMBL" id="KAK6760446.1"/>
    </source>
</evidence>
<evidence type="ECO:0000256" key="3">
    <source>
        <dbReference type="ARBA" id="ARBA00022679"/>
    </source>
</evidence>
<dbReference type="InterPro" id="IPR011009">
    <property type="entry name" value="Kinase-like_dom_sf"/>
</dbReference>
<comment type="similarity">
    <text evidence="7">Belongs to the protein kinase superfamily. Ser/Thr protein kinase family. GCN2 subfamily.</text>
</comment>
<feature type="region of interest" description="Disordered" evidence="12">
    <location>
        <begin position="659"/>
        <end position="692"/>
    </location>
</feature>
<keyword evidence="5" id="KW-0418">Kinase</keyword>
<dbReference type="Pfam" id="PF00069">
    <property type="entry name" value="Pkinase"/>
    <property type="match status" value="2"/>
</dbReference>
<evidence type="ECO:0000256" key="7">
    <source>
        <dbReference type="ARBA" id="ARBA00037982"/>
    </source>
</evidence>
<dbReference type="PROSITE" id="PS50908">
    <property type="entry name" value="RWD"/>
    <property type="match status" value="1"/>
</dbReference>
<dbReference type="SUPFAM" id="SSF54495">
    <property type="entry name" value="UBC-like"/>
    <property type="match status" value="1"/>
</dbReference>
<dbReference type="SUPFAM" id="SSF56112">
    <property type="entry name" value="Protein kinase-like (PK-like)"/>
    <property type="match status" value="1"/>
</dbReference>
<dbReference type="CDD" id="cd23823">
    <property type="entry name" value="RWD_GCN2"/>
    <property type="match status" value="1"/>
</dbReference>
<organism evidence="15 16">
    <name type="scientific">Necator americanus</name>
    <name type="common">Human hookworm</name>
    <dbReference type="NCBI Taxonomy" id="51031"/>
    <lineage>
        <taxon>Eukaryota</taxon>
        <taxon>Metazoa</taxon>
        <taxon>Ecdysozoa</taxon>
        <taxon>Nematoda</taxon>
        <taxon>Chromadorea</taxon>
        <taxon>Rhabditida</taxon>
        <taxon>Rhabditina</taxon>
        <taxon>Rhabditomorpha</taxon>
        <taxon>Strongyloidea</taxon>
        <taxon>Ancylostomatidae</taxon>
        <taxon>Bunostominae</taxon>
        <taxon>Necator</taxon>
    </lineage>
</organism>
<dbReference type="Proteomes" id="UP001303046">
    <property type="component" value="Unassembled WGS sequence"/>
</dbReference>
<dbReference type="Pfam" id="PF05773">
    <property type="entry name" value="RWD"/>
    <property type="match status" value="1"/>
</dbReference>
<dbReference type="InterPro" id="IPR008271">
    <property type="entry name" value="Ser/Thr_kinase_AS"/>
</dbReference>
<evidence type="ECO:0000256" key="10">
    <source>
        <dbReference type="PROSITE-ProRule" id="PRU10141"/>
    </source>
</evidence>
<evidence type="ECO:0000256" key="6">
    <source>
        <dbReference type="ARBA" id="ARBA00022840"/>
    </source>
</evidence>
<dbReference type="SMART" id="SM00591">
    <property type="entry name" value="RWD"/>
    <property type="match status" value="1"/>
</dbReference>
<dbReference type="Gene3D" id="3.10.110.10">
    <property type="entry name" value="Ubiquitin Conjugating Enzyme"/>
    <property type="match status" value="1"/>
</dbReference>
<evidence type="ECO:0000256" key="1">
    <source>
        <dbReference type="ARBA" id="ARBA00012513"/>
    </source>
</evidence>
<keyword evidence="4 10" id="KW-0547">Nucleotide-binding</keyword>
<evidence type="ECO:0000256" key="11">
    <source>
        <dbReference type="SAM" id="Coils"/>
    </source>
</evidence>
<dbReference type="PANTHER" id="PTHR11042:SF136">
    <property type="entry name" value="EIF-2-ALPHA KINASE GCN2"/>
    <property type="match status" value="1"/>
</dbReference>
<evidence type="ECO:0000259" key="14">
    <source>
        <dbReference type="PROSITE" id="PS50908"/>
    </source>
</evidence>
<dbReference type="InterPro" id="IPR016135">
    <property type="entry name" value="UBQ-conjugating_enzyme/RWD"/>
</dbReference>
<comment type="catalytic activity">
    <reaction evidence="8">
        <text>L-threonyl-[protein] + ATP = O-phospho-L-threonyl-[protein] + ADP + H(+)</text>
        <dbReference type="Rhea" id="RHEA:46608"/>
        <dbReference type="Rhea" id="RHEA-COMP:11060"/>
        <dbReference type="Rhea" id="RHEA-COMP:11605"/>
        <dbReference type="ChEBI" id="CHEBI:15378"/>
        <dbReference type="ChEBI" id="CHEBI:30013"/>
        <dbReference type="ChEBI" id="CHEBI:30616"/>
        <dbReference type="ChEBI" id="CHEBI:61977"/>
        <dbReference type="ChEBI" id="CHEBI:456216"/>
        <dbReference type="EC" id="2.7.11.1"/>
    </reaction>
</comment>
<accession>A0ABR1ECR8</accession>
<dbReference type="PROSITE" id="PS50011">
    <property type="entry name" value="PROTEIN_KINASE_DOM"/>
    <property type="match status" value="1"/>
</dbReference>
<dbReference type="InterPro" id="IPR016255">
    <property type="entry name" value="Gcn2"/>
</dbReference>
<evidence type="ECO:0000256" key="4">
    <source>
        <dbReference type="ARBA" id="ARBA00022741"/>
    </source>
</evidence>
<feature type="compositionally biased region" description="Low complexity" evidence="12">
    <location>
        <begin position="659"/>
        <end position="674"/>
    </location>
</feature>
<evidence type="ECO:0000256" key="5">
    <source>
        <dbReference type="ARBA" id="ARBA00022777"/>
    </source>
</evidence>
<feature type="coiled-coil region" evidence="11">
    <location>
        <begin position="149"/>
        <end position="183"/>
    </location>
</feature>
<dbReference type="InterPro" id="IPR006575">
    <property type="entry name" value="RWD_dom"/>
</dbReference>
<feature type="binding site" evidence="10">
    <location>
        <position position="516"/>
    </location>
    <ligand>
        <name>ATP</name>
        <dbReference type="ChEBI" id="CHEBI:30616"/>
    </ligand>
</feature>
<feature type="region of interest" description="Disordered" evidence="12">
    <location>
        <begin position="613"/>
        <end position="642"/>
    </location>
</feature>
<name>A0ABR1ECR8_NECAM</name>
<dbReference type="InterPro" id="IPR036621">
    <property type="entry name" value="Anticodon-bd_dom_sf"/>
</dbReference>
<dbReference type="InterPro" id="IPR050339">
    <property type="entry name" value="CC_SR_Kinase"/>
</dbReference>
<gene>
    <name evidence="15" type="primary">Necator_chrX.g21948</name>
    <name evidence="15" type="ORF">RB195_021787</name>
</gene>